<evidence type="ECO:0000256" key="1">
    <source>
        <dbReference type="SAM" id="SignalP"/>
    </source>
</evidence>
<dbReference type="RefSeq" id="WP_112340874.1">
    <property type="nucleotide sequence ID" value="NZ_QMKK01000022.1"/>
</dbReference>
<name>A0A329YHB1_RHITR</name>
<dbReference type="EMBL" id="QMKK01000022">
    <property type="protein sequence ID" value="RAX42388.1"/>
    <property type="molecule type" value="Genomic_DNA"/>
</dbReference>
<gene>
    <name evidence="2" type="ORF">DQ393_05980</name>
</gene>
<dbReference type="AlphaFoldDB" id="A0A329YHB1"/>
<sequence>MKLTKLLLGALALCAIAFGAHAQSASVSVNNLPTRTLTNVVGHDINGLAGREPVTDFVKPGTTSPTSGNLACWGTTANLIADCGTPGTAATKNIGTSGANVPLLNGANTWSAAQAFSSLTSSSAIPVTSGGTGGTTQAAARIGIGAAASGSNGDITSLSGLTTALSVAQGGTGGNTQATARTGLGLGSIATQAASAVAITGGSVDGTAVGATTATTGRFTTVTATGTITPSSTAGILGTATNDNANAGSIGEFQSATTTGTAITASAAQNATSVSLTAGDWDVQATAVFTNSSSEVAPSNVQVGVNTVSATMPTTLGSRTLNNATFAAGAVIGQSSPIVRISLAATTTVYAVTFQQTAGASATVSGFIRARRVR</sequence>
<reference evidence="2 3" key="1">
    <citation type="submission" date="2018-06" db="EMBL/GenBank/DDBJ databases">
        <title>Whole Genome Sequence of an efficient microsymbiont, Rhizobium tropici.</title>
        <authorList>
            <person name="Srinivasan R."/>
            <person name="Singh H.V."/>
            <person name="Srivastava R."/>
            <person name="Kumari B."/>
            <person name="Radhakrishna A."/>
        </authorList>
    </citation>
    <scope>NUCLEOTIDE SEQUENCE [LARGE SCALE GENOMIC DNA]</scope>
    <source>
        <strain evidence="2 3">IGFRI Rhizo-19</strain>
    </source>
</reference>
<accession>A0A329YHB1</accession>
<evidence type="ECO:0000313" key="3">
    <source>
        <dbReference type="Proteomes" id="UP000251205"/>
    </source>
</evidence>
<feature type="signal peptide" evidence="1">
    <location>
        <begin position="1"/>
        <end position="22"/>
    </location>
</feature>
<dbReference type="OrthoDB" id="8404870at2"/>
<protein>
    <submittedName>
        <fullName evidence="2">Uncharacterized protein</fullName>
    </submittedName>
</protein>
<comment type="caution">
    <text evidence="2">The sequence shown here is derived from an EMBL/GenBank/DDBJ whole genome shotgun (WGS) entry which is preliminary data.</text>
</comment>
<dbReference type="Proteomes" id="UP000251205">
    <property type="component" value="Unassembled WGS sequence"/>
</dbReference>
<organism evidence="2 3">
    <name type="scientific">Rhizobium tropici</name>
    <dbReference type="NCBI Taxonomy" id="398"/>
    <lineage>
        <taxon>Bacteria</taxon>
        <taxon>Pseudomonadati</taxon>
        <taxon>Pseudomonadota</taxon>
        <taxon>Alphaproteobacteria</taxon>
        <taxon>Hyphomicrobiales</taxon>
        <taxon>Rhizobiaceae</taxon>
        <taxon>Rhizobium/Agrobacterium group</taxon>
        <taxon>Rhizobium</taxon>
    </lineage>
</organism>
<feature type="chain" id="PRO_5016253583" evidence="1">
    <location>
        <begin position="23"/>
        <end position="374"/>
    </location>
</feature>
<proteinExistence type="predicted"/>
<keyword evidence="1" id="KW-0732">Signal</keyword>
<evidence type="ECO:0000313" key="2">
    <source>
        <dbReference type="EMBL" id="RAX42388.1"/>
    </source>
</evidence>